<proteinExistence type="predicted"/>
<dbReference type="EMBL" id="FQUI01000007">
    <property type="protein sequence ID" value="SHE56479.1"/>
    <property type="molecule type" value="Genomic_DNA"/>
</dbReference>
<feature type="domain" description="GAF" evidence="1">
    <location>
        <begin position="13"/>
        <end position="128"/>
    </location>
</feature>
<dbReference type="STRING" id="1122195.SAMN02745164_00686"/>
<dbReference type="Proteomes" id="UP000184334">
    <property type="component" value="Unassembled WGS sequence"/>
</dbReference>
<evidence type="ECO:0000313" key="2">
    <source>
        <dbReference type="EMBL" id="SHE56479.1"/>
    </source>
</evidence>
<sequence length="455" mass="54495">MGFFSNLTFKEFDEYINDIFNRIVDKLNVDSGSLIVMNDKEDIIFKIEKNLKINVENISIGNIDKMVLEKKEPIIINDEDLENFNISKKKKDIISSIIFPLYFKDKLIGIINLNREKEKFVEKDLKYLFKERKYLLPSIYNIILLEEMHKEKERFKNYVYVMELIVETYSKTENVIDFMNEITLKLEKKYDVKIKFVEHRLPKKKGLIKIRDKYFEIKYYYEYDEEIVEKIKQFFEKILLIKHAEELNKILDNYSDLAKETLLMNFVSWDLIQEINSALTSLNLITFFFEEQYPDAADEIKKLINRIKNAVSSYKSRFYNIESIELIDLKRLLKEIEKKLVFLDPDIKFNINTYIDAFIYGSKKILLNAVLNIIVSVLKYAKFNEYKIFNVDLCKKGMFYILEIKSTFLSINFVEFEKSINISKVMLNNYHINFNYSLKEEKEILFKLEIPAKDD</sequence>
<name>A0A1M4UIF3_MARH1</name>
<dbReference type="SUPFAM" id="SSF55781">
    <property type="entry name" value="GAF domain-like"/>
    <property type="match status" value="1"/>
</dbReference>
<dbReference type="OrthoDB" id="49584at2"/>
<accession>A0A1M4UIF3</accession>
<comment type="caution">
    <text evidence="2">The sequence shown here is derived from an EMBL/GenBank/DDBJ whole genome shotgun (WGS) entry which is preliminary data.</text>
</comment>
<evidence type="ECO:0000259" key="1">
    <source>
        <dbReference type="Pfam" id="PF13185"/>
    </source>
</evidence>
<dbReference type="AlphaFoldDB" id="A0A1M4UIF3"/>
<evidence type="ECO:0000313" key="3">
    <source>
        <dbReference type="Proteomes" id="UP000184334"/>
    </source>
</evidence>
<dbReference type="Gene3D" id="3.30.450.40">
    <property type="match status" value="1"/>
</dbReference>
<protein>
    <recommendedName>
        <fullName evidence="1">GAF domain-containing protein</fullName>
    </recommendedName>
</protein>
<gene>
    <name evidence="2" type="ORF">SAMN02745164_00686</name>
</gene>
<dbReference type="Pfam" id="PF13185">
    <property type="entry name" value="GAF_2"/>
    <property type="match status" value="1"/>
</dbReference>
<dbReference type="InterPro" id="IPR029016">
    <property type="entry name" value="GAF-like_dom_sf"/>
</dbReference>
<organism evidence="2 3">
    <name type="scientific">Marinitoga hydrogenitolerans (strain DSM 16785 / JCM 12826 / AT1271)</name>
    <dbReference type="NCBI Taxonomy" id="1122195"/>
    <lineage>
        <taxon>Bacteria</taxon>
        <taxon>Thermotogati</taxon>
        <taxon>Thermotogota</taxon>
        <taxon>Thermotogae</taxon>
        <taxon>Petrotogales</taxon>
        <taxon>Petrotogaceae</taxon>
        <taxon>Marinitoga</taxon>
    </lineage>
</organism>
<reference evidence="2" key="1">
    <citation type="submission" date="2016-11" db="EMBL/GenBank/DDBJ databases">
        <authorList>
            <person name="Varghese N."/>
            <person name="Submissions S."/>
        </authorList>
    </citation>
    <scope>NUCLEOTIDE SEQUENCE [LARGE SCALE GENOMIC DNA]</scope>
    <source>
        <strain evidence="2">DSM 16785</strain>
    </source>
</reference>
<keyword evidence="3" id="KW-1185">Reference proteome</keyword>
<dbReference type="InterPro" id="IPR003018">
    <property type="entry name" value="GAF"/>
</dbReference>
<dbReference type="RefSeq" id="WP_072863454.1">
    <property type="nucleotide sequence ID" value="NZ_FQUI01000007.1"/>
</dbReference>